<protein>
    <recommendedName>
        <fullName evidence="4">Lipoprotein</fullName>
    </recommendedName>
</protein>
<dbReference type="EMBL" id="BCMI01000037">
    <property type="protein sequence ID" value="GAX07115.1"/>
    <property type="molecule type" value="Genomic_DNA"/>
</dbReference>
<accession>A0A1Z5IZA8</accession>
<dbReference type="AlphaFoldDB" id="A0A1Z5IZA8"/>
<feature type="chain" id="PRO_5039251607" description="Lipoprotein" evidence="1">
    <location>
        <begin position="20"/>
        <end position="177"/>
    </location>
</feature>
<reference evidence="2 3" key="1">
    <citation type="submission" date="2015-11" db="EMBL/GenBank/DDBJ databases">
        <title>Draft genome sequences of new species of the genus Lactobacillus isolated from orchardgrass silage.</title>
        <authorList>
            <person name="Tohno M."/>
            <person name="Tanizawa Y."/>
            <person name="Arita M."/>
        </authorList>
    </citation>
    <scope>NUCLEOTIDE SEQUENCE [LARGE SCALE GENOMIC DNA]</scope>
    <source>
        <strain evidence="2 3">IWT25</strain>
    </source>
</reference>
<dbReference type="PROSITE" id="PS51257">
    <property type="entry name" value="PROKAR_LIPOPROTEIN"/>
    <property type="match status" value="1"/>
</dbReference>
<gene>
    <name evidence="2" type="ORF">IWT25_02463</name>
</gene>
<name>A0A1Z5IZA8_9LACO</name>
<feature type="signal peptide" evidence="1">
    <location>
        <begin position="1"/>
        <end position="19"/>
    </location>
</feature>
<dbReference type="RefSeq" id="WP_089122012.1">
    <property type="nucleotide sequence ID" value="NZ_BCMI01000037.1"/>
</dbReference>
<organism evidence="2 3">
    <name type="scientific">Secundilactobacillus pentosiphilus</name>
    <dbReference type="NCBI Taxonomy" id="1714682"/>
    <lineage>
        <taxon>Bacteria</taxon>
        <taxon>Bacillati</taxon>
        <taxon>Bacillota</taxon>
        <taxon>Bacilli</taxon>
        <taxon>Lactobacillales</taxon>
        <taxon>Lactobacillaceae</taxon>
        <taxon>Secundilactobacillus</taxon>
    </lineage>
</organism>
<sequence precursor="true">MKRYLKRLLVLTASFAAFLLLTSCSSDKPAKKPAPKEIWPSKQTNAKALKISNSLDELDFSLRVQKYRYVRYSDVLNFKHPTKYTGVAMNLSGTVFQIEKLPNSNKSVYFIDGSGQKTKTYLVATKTNKHIRTDDYVVFGTIISGPVKYNTRHHKQVSAIAGYAKSDEVKNAGKMGD</sequence>
<proteinExistence type="predicted"/>
<comment type="caution">
    <text evidence="2">The sequence shown here is derived from an EMBL/GenBank/DDBJ whole genome shotgun (WGS) entry which is preliminary data.</text>
</comment>
<evidence type="ECO:0000313" key="3">
    <source>
        <dbReference type="Proteomes" id="UP000198414"/>
    </source>
</evidence>
<evidence type="ECO:0008006" key="4">
    <source>
        <dbReference type="Google" id="ProtNLM"/>
    </source>
</evidence>
<evidence type="ECO:0000313" key="2">
    <source>
        <dbReference type="EMBL" id="GAX07115.1"/>
    </source>
</evidence>
<keyword evidence="1" id="KW-0732">Signal</keyword>
<dbReference type="Proteomes" id="UP000198414">
    <property type="component" value="Unassembled WGS sequence"/>
</dbReference>
<evidence type="ECO:0000256" key="1">
    <source>
        <dbReference type="SAM" id="SignalP"/>
    </source>
</evidence>